<evidence type="ECO:0000313" key="2">
    <source>
        <dbReference type="Proteomes" id="UP000239434"/>
    </source>
</evidence>
<name>A0A2S9IK11_9HYPH</name>
<comment type="caution">
    <text evidence="1">The sequence shown here is derived from an EMBL/GenBank/DDBJ whole genome shotgun (WGS) entry which is preliminary data.</text>
</comment>
<dbReference type="AlphaFoldDB" id="A0A2S9IK11"/>
<reference evidence="1 2" key="1">
    <citation type="submission" date="2018-02" db="EMBL/GenBank/DDBJ databases">
        <title>The draft genome of Phyllobacterium sp. 1N-3.</title>
        <authorList>
            <person name="Liu L."/>
            <person name="Li L."/>
            <person name="Zhang X."/>
            <person name="Wang T."/>
            <person name="Liang L."/>
        </authorList>
    </citation>
    <scope>NUCLEOTIDE SEQUENCE [LARGE SCALE GENOMIC DNA]</scope>
    <source>
        <strain evidence="1 2">1N-3</strain>
    </source>
</reference>
<dbReference type="EMBL" id="PVBR01000029">
    <property type="protein sequence ID" value="PRD40849.1"/>
    <property type="molecule type" value="Genomic_DNA"/>
</dbReference>
<sequence length="137" mass="15553">MRQERPVSTPIQLGKSRETVMPAYQIRIAYLTQYRRTRHYFHRLIIAGDQDLALTEGRAQLAKRSPNARIVHESALLRPDSRDIEAAMSSGWMLRDGWWTRPIRAGDDLAIIAMHGHADSKHINARTPAGCIAIDRA</sequence>
<keyword evidence="2" id="KW-1185">Reference proteome</keyword>
<gene>
    <name evidence="1" type="ORF">C5748_24750</name>
</gene>
<proteinExistence type="predicted"/>
<dbReference type="Proteomes" id="UP000239434">
    <property type="component" value="Unassembled WGS sequence"/>
</dbReference>
<organism evidence="1 2">
    <name type="scientific">Phyllobacterium phragmitis</name>
    <dbReference type="NCBI Taxonomy" id="2670329"/>
    <lineage>
        <taxon>Bacteria</taxon>
        <taxon>Pseudomonadati</taxon>
        <taxon>Pseudomonadota</taxon>
        <taxon>Alphaproteobacteria</taxon>
        <taxon>Hyphomicrobiales</taxon>
        <taxon>Phyllobacteriaceae</taxon>
        <taxon>Phyllobacterium</taxon>
    </lineage>
</organism>
<evidence type="ECO:0000313" key="1">
    <source>
        <dbReference type="EMBL" id="PRD40849.1"/>
    </source>
</evidence>
<accession>A0A2S9IK11</accession>
<protein>
    <submittedName>
        <fullName evidence="1">Uncharacterized protein</fullName>
    </submittedName>
</protein>